<evidence type="ECO:0000313" key="5">
    <source>
        <dbReference type="Proteomes" id="UP000229044"/>
    </source>
</evidence>
<keyword evidence="5" id="KW-1185">Reference proteome</keyword>
<feature type="coiled-coil region" evidence="1">
    <location>
        <begin position="201"/>
        <end position="398"/>
    </location>
</feature>
<accession>A0A2G1VBP4</accession>
<proteinExistence type="predicted"/>
<sequence length="885" mass="101714">MRLRRLKVEQLRQFRQPFVMDDLQPGLNLIHGPNESGKSTLVRAIRAAFFERYRTSSVDDLRPWGDSAAAPTITLDFDAQHKSWHLVKSFLQRKRCDLTIDSTSYTEDEAEEKLAELLGFQFSAKGVSKPEHWGVPGLLWVEQGTGQNIEQAVEHAGEHLKSALNSLVGEVASTGGDELIEQVKARWSELFTPTGKPSGDYQRLEKEREVHQQEIDELQARIQKYQEQVDRLGKLTQDYERTQHERPWEEVERQLEQTKERYRQVQKLEQQQAQEKETLTHLQNNQQLLRQNQEQLWSLNKKLEVRKAELDKAQRELEQAEARSPATASSIKAAKTAYEAAAKQLEQARLQDIRSRLEQDIRRLEQQNQTLTQNLEKARQYQQELEQAREQSRQNQIDSREVKVLKNTEHQLKEERIRSQTIATRLTWQLEPGARLALNEEPLEGQGERQLLEESSLVITGVGTLGITPGGEDLASTRRKLSALEQSLTEQMTTLGVDSVQQAEYRVAAHEAAERTLRHSRELLGSVAPVGIDQLLADQKETESELQKAKAQLQNSPAPEPGQQAQVTDVASAEAKRTQAETRLAEAEAEERKHQTELLTRRQTRDNAESEWYQLQDEVQNPEHQKQLQKLSAELAGIEDKRVRLEATLQAREQEIIEARPSILKQDIERYQRSISNLRQTQEERQRELRDIQVRLEAWGAEGLEEQCNEKVAELEKCHRRYQELHRRAQALNLLLTLLTEKRQALTRRLQAPLQKHLNHYLSLLFPQATLEVDEHLRPGTFSRGTELGQIAELSFGAREQMGLISRLAYADLLREAGRPTLVILDDTLVHSDTDRLEDMKRILFDAANRHQILLFTCHPEKWSDLGVAPRDILAMKEQACSAPG</sequence>
<dbReference type="PANTHER" id="PTHR41259">
    <property type="entry name" value="DOUBLE-STRAND BREAK REPAIR RAD50 ATPASE, PUTATIVE-RELATED"/>
    <property type="match status" value="1"/>
</dbReference>
<gene>
    <name evidence="4" type="ORF">CLH62_14775</name>
</gene>
<organism evidence="4 5">
    <name type="scientific">Marinobacter guineae</name>
    <dbReference type="NCBI Taxonomy" id="432303"/>
    <lineage>
        <taxon>Bacteria</taxon>
        <taxon>Pseudomonadati</taxon>
        <taxon>Pseudomonadota</taxon>
        <taxon>Gammaproteobacteria</taxon>
        <taxon>Pseudomonadales</taxon>
        <taxon>Marinobacteraceae</taxon>
        <taxon>Marinobacter</taxon>
    </lineage>
</organism>
<protein>
    <submittedName>
        <fullName evidence="4">GTP-binding protein</fullName>
    </submittedName>
</protein>
<dbReference type="Proteomes" id="UP000229044">
    <property type="component" value="Unassembled WGS sequence"/>
</dbReference>
<evidence type="ECO:0000313" key="4">
    <source>
        <dbReference type="EMBL" id="PHQ24191.1"/>
    </source>
</evidence>
<evidence type="ECO:0000259" key="3">
    <source>
        <dbReference type="Pfam" id="PF13175"/>
    </source>
</evidence>
<comment type="caution">
    <text evidence="4">The sequence shown here is derived from an EMBL/GenBank/DDBJ whole genome shotgun (WGS) entry which is preliminary data.</text>
</comment>
<dbReference type="PANTHER" id="PTHR41259:SF1">
    <property type="entry name" value="DOUBLE-STRAND BREAK REPAIR RAD50 ATPASE, PUTATIVE-RELATED"/>
    <property type="match status" value="1"/>
</dbReference>
<dbReference type="Pfam" id="PF13175">
    <property type="entry name" value="AAA_15"/>
    <property type="match status" value="1"/>
</dbReference>
<dbReference type="InterPro" id="IPR041685">
    <property type="entry name" value="AAA_GajA/Old/RecF-like"/>
</dbReference>
<evidence type="ECO:0000256" key="2">
    <source>
        <dbReference type="SAM" id="MobiDB-lite"/>
    </source>
</evidence>
<name>A0A2G1VBP4_9GAMM</name>
<feature type="region of interest" description="Disordered" evidence="2">
    <location>
        <begin position="577"/>
        <end position="606"/>
    </location>
</feature>
<dbReference type="RefSeq" id="WP_099618969.1">
    <property type="nucleotide sequence ID" value="NZ_KZ319341.1"/>
</dbReference>
<feature type="compositionally biased region" description="Basic and acidic residues" evidence="2">
    <location>
        <begin position="539"/>
        <end position="548"/>
    </location>
</feature>
<feature type="region of interest" description="Disordered" evidence="2">
    <location>
        <begin position="539"/>
        <end position="565"/>
    </location>
</feature>
<evidence type="ECO:0000256" key="1">
    <source>
        <dbReference type="SAM" id="Coils"/>
    </source>
</evidence>
<dbReference type="AlphaFoldDB" id="A0A2G1VBP4"/>
<dbReference type="InterPro" id="IPR027417">
    <property type="entry name" value="P-loop_NTPase"/>
</dbReference>
<dbReference type="SUPFAM" id="SSF52540">
    <property type="entry name" value="P-loop containing nucleoside triphosphate hydrolases"/>
    <property type="match status" value="1"/>
</dbReference>
<feature type="coiled-coil region" evidence="1">
    <location>
        <begin position="621"/>
        <end position="721"/>
    </location>
</feature>
<dbReference type="Gene3D" id="3.40.50.300">
    <property type="entry name" value="P-loop containing nucleotide triphosphate hydrolases"/>
    <property type="match status" value="2"/>
</dbReference>
<dbReference type="OrthoDB" id="9764467at2"/>
<feature type="domain" description="Endonuclease GajA/Old nuclease/RecF-like AAA" evidence="3">
    <location>
        <begin position="1"/>
        <end position="396"/>
    </location>
</feature>
<reference evidence="4 5" key="1">
    <citation type="submission" date="2017-09" db="EMBL/GenBank/DDBJ databases">
        <title>The draft genome sequences of Marinobacter guineae M3B.</title>
        <authorList>
            <person name="Cao J."/>
        </authorList>
    </citation>
    <scope>NUCLEOTIDE SEQUENCE [LARGE SCALE GENOMIC DNA]</scope>
    <source>
        <strain evidence="4 5">M3B</strain>
    </source>
</reference>
<keyword evidence="1" id="KW-0175">Coiled coil</keyword>
<feature type="compositionally biased region" description="Polar residues" evidence="2">
    <location>
        <begin position="552"/>
        <end position="565"/>
    </location>
</feature>
<dbReference type="EMBL" id="NTFI01000005">
    <property type="protein sequence ID" value="PHQ24191.1"/>
    <property type="molecule type" value="Genomic_DNA"/>
</dbReference>